<evidence type="ECO:0000256" key="1">
    <source>
        <dbReference type="SAM" id="MobiDB-lite"/>
    </source>
</evidence>
<dbReference type="NCBIfam" id="NF046112">
    <property type="entry name" value="MSMEG_6209_Nter"/>
    <property type="match status" value="1"/>
</dbReference>
<feature type="compositionally biased region" description="Basic and acidic residues" evidence="1">
    <location>
        <begin position="79"/>
        <end position="102"/>
    </location>
</feature>
<dbReference type="Proteomes" id="UP001164439">
    <property type="component" value="Chromosome"/>
</dbReference>
<protein>
    <submittedName>
        <fullName evidence="2">Uncharacterized protein</fullName>
    </submittedName>
</protein>
<organism evidence="2 3">
    <name type="scientific">Streptomyces cinnabarinus</name>
    <dbReference type="NCBI Taxonomy" id="67287"/>
    <lineage>
        <taxon>Bacteria</taxon>
        <taxon>Bacillati</taxon>
        <taxon>Actinomycetota</taxon>
        <taxon>Actinomycetes</taxon>
        <taxon>Kitasatosporales</taxon>
        <taxon>Streptomycetaceae</taxon>
        <taxon>Streptomyces</taxon>
    </lineage>
</organism>
<dbReference type="EMBL" id="CP114413">
    <property type="protein sequence ID" value="WAZ23011.1"/>
    <property type="molecule type" value="Genomic_DNA"/>
</dbReference>
<keyword evidence="3" id="KW-1185">Reference proteome</keyword>
<reference evidence="2" key="1">
    <citation type="submission" date="2022-12" db="EMBL/GenBank/DDBJ databases">
        <authorList>
            <person name="Ruckert C."/>
            <person name="Busche T."/>
            <person name="Kalinowski J."/>
            <person name="Wittmann C."/>
        </authorList>
    </citation>
    <scope>NUCLEOTIDE SEQUENCE</scope>
    <source>
        <strain evidence="2">DSM 40467</strain>
    </source>
</reference>
<dbReference type="RefSeq" id="WP_269660598.1">
    <property type="nucleotide sequence ID" value="NZ_CP114413.1"/>
</dbReference>
<sequence>MTTDELASLDDDSAPAQEAVALLRVAAGLRTAYPALDPEVVDAAVASAYEAFREARVRVYIPILVERRARILLGAVARDAARQESEAGRDGGRQGRTYSEAH</sequence>
<proteinExistence type="predicted"/>
<accession>A0ABY7KEM2</accession>
<gene>
    <name evidence="2" type="ORF">STRCI_004323</name>
</gene>
<evidence type="ECO:0000313" key="2">
    <source>
        <dbReference type="EMBL" id="WAZ23011.1"/>
    </source>
</evidence>
<dbReference type="Gene3D" id="1.10.8.1060">
    <property type="entry name" value="Corynebacterium glutamicum thioredoxin-dependent arsenate reductase, N-terminal domain"/>
    <property type="match status" value="1"/>
</dbReference>
<feature type="region of interest" description="Disordered" evidence="1">
    <location>
        <begin position="78"/>
        <end position="102"/>
    </location>
</feature>
<name>A0ABY7KEM2_9ACTN</name>
<evidence type="ECO:0000313" key="3">
    <source>
        <dbReference type="Proteomes" id="UP001164439"/>
    </source>
</evidence>